<sequence>MGNYQSVEDSVNNNSSIIITKEDKPEIEIAPTQDYSVSYRTELEKAGINAHFERVSPIPQISLPVHSFEEEKHSVQIPSIEIQKNESLKRGRSEVRNSNQESIPDNQELQIGSPPVQSISQATVLQPTNQYSYVNEEIKRSRQDKGVTLPALK</sequence>
<evidence type="ECO:0000313" key="2">
    <source>
        <dbReference type="EMBL" id="KAJ3257611.1"/>
    </source>
</evidence>
<keyword evidence="3" id="KW-1185">Reference proteome</keyword>
<evidence type="ECO:0000313" key="3">
    <source>
        <dbReference type="Proteomes" id="UP001210925"/>
    </source>
</evidence>
<reference evidence="2" key="1">
    <citation type="submission" date="2020-05" db="EMBL/GenBank/DDBJ databases">
        <title>Phylogenomic resolution of chytrid fungi.</title>
        <authorList>
            <person name="Stajich J.E."/>
            <person name="Amses K."/>
            <person name="Simmons R."/>
            <person name="Seto K."/>
            <person name="Myers J."/>
            <person name="Bonds A."/>
            <person name="Quandt C.A."/>
            <person name="Barry K."/>
            <person name="Liu P."/>
            <person name="Grigoriev I."/>
            <person name="Longcore J.E."/>
            <person name="James T.Y."/>
        </authorList>
    </citation>
    <scope>NUCLEOTIDE SEQUENCE</scope>
    <source>
        <strain evidence="2">PLAUS21</strain>
    </source>
</reference>
<name>A0AAD5Y3F8_9FUNG</name>
<dbReference type="Proteomes" id="UP001210925">
    <property type="component" value="Unassembled WGS sequence"/>
</dbReference>
<feature type="compositionally biased region" description="Basic and acidic residues" evidence="1">
    <location>
        <begin position="83"/>
        <end position="95"/>
    </location>
</feature>
<feature type="compositionally biased region" description="Polar residues" evidence="1">
    <location>
        <begin position="96"/>
        <end position="113"/>
    </location>
</feature>
<evidence type="ECO:0000256" key="1">
    <source>
        <dbReference type="SAM" id="MobiDB-lite"/>
    </source>
</evidence>
<comment type="caution">
    <text evidence="2">The sequence shown here is derived from an EMBL/GenBank/DDBJ whole genome shotgun (WGS) entry which is preliminary data.</text>
</comment>
<dbReference type="AlphaFoldDB" id="A0AAD5Y3F8"/>
<organism evidence="2 3">
    <name type="scientific">Boothiomyces macroporosus</name>
    <dbReference type="NCBI Taxonomy" id="261099"/>
    <lineage>
        <taxon>Eukaryota</taxon>
        <taxon>Fungi</taxon>
        <taxon>Fungi incertae sedis</taxon>
        <taxon>Chytridiomycota</taxon>
        <taxon>Chytridiomycota incertae sedis</taxon>
        <taxon>Chytridiomycetes</taxon>
        <taxon>Rhizophydiales</taxon>
        <taxon>Terramycetaceae</taxon>
        <taxon>Boothiomyces</taxon>
    </lineage>
</organism>
<accession>A0AAD5Y3F8</accession>
<gene>
    <name evidence="2" type="ORF">HK103_004383</name>
</gene>
<proteinExistence type="predicted"/>
<protein>
    <submittedName>
        <fullName evidence="2">Uncharacterized protein</fullName>
    </submittedName>
</protein>
<dbReference type="EMBL" id="JADGKB010000036">
    <property type="protein sequence ID" value="KAJ3257611.1"/>
    <property type="molecule type" value="Genomic_DNA"/>
</dbReference>
<feature type="region of interest" description="Disordered" evidence="1">
    <location>
        <begin position="74"/>
        <end position="113"/>
    </location>
</feature>